<accession>A0AAD6YX01</accession>
<organism evidence="1 2">
    <name type="scientific">Mycena albidolilacea</name>
    <dbReference type="NCBI Taxonomy" id="1033008"/>
    <lineage>
        <taxon>Eukaryota</taxon>
        <taxon>Fungi</taxon>
        <taxon>Dikarya</taxon>
        <taxon>Basidiomycota</taxon>
        <taxon>Agaricomycotina</taxon>
        <taxon>Agaricomycetes</taxon>
        <taxon>Agaricomycetidae</taxon>
        <taxon>Agaricales</taxon>
        <taxon>Marasmiineae</taxon>
        <taxon>Mycenaceae</taxon>
        <taxon>Mycena</taxon>
    </lineage>
</organism>
<feature type="non-terminal residue" evidence="1">
    <location>
        <position position="1"/>
    </location>
</feature>
<dbReference type="AlphaFoldDB" id="A0AAD6YX01"/>
<proteinExistence type="predicted"/>
<comment type="caution">
    <text evidence="1">The sequence shown here is derived from an EMBL/GenBank/DDBJ whole genome shotgun (WGS) entry which is preliminary data.</text>
</comment>
<dbReference type="EMBL" id="JARIHO010000151">
    <property type="protein sequence ID" value="KAJ7300805.1"/>
    <property type="molecule type" value="Genomic_DNA"/>
</dbReference>
<evidence type="ECO:0000313" key="2">
    <source>
        <dbReference type="Proteomes" id="UP001218218"/>
    </source>
</evidence>
<protein>
    <submittedName>
        <fullName evidence="1">Uncharacterized protein</fullName>
    </submittedName>
</protein>
<keyword evidence="2" id="KW-1185">Reference proteome</keyword>
<name>A0AAD6YX01_9AGAR</name>
<sequence length="137" mass="15091">VYVEQPGHFRHAASKPTVDAISDTRAQELAEYGIRSISVQASEVLNPINRRFASNVVDRYALAYGVVGFLSTHLAVNEPGNPIKGAKNIITLVTKEDRLPLRLALGDDAHPKLEKFYRERLAGLDANRELSTGMSFS</sequence>
<dbReference type="InterPro" id="IPR036291">
    <property type="entry name" value="NAD(P)-bd_dom_sf"/>
</dbReference>
<gene>
    <name evidence="1" type="ORF">DFH08DRAFT_724956</name>
</gene>
<reference evidence="1" key="1">
    <citation type="submission" date="2023-03" db="EMBL/GenBank/DDBJ databases">
        <title>Massive genome expansion in bonnet fungi (Mycena s.s.) driven by repeated elements and novel gene families across ecological guilds.</title>
        <authorList>
            <consortium name="Lawrence Berkeley National Laboratory"/>
            <person name="Harder C.B."/>
            <person name="Miyauchi S."/>
            <person name="Viragh M."/>
            <person name="Kuo A."/>
            <person name="Thoen E."/>
            <person name="Andreopoulos B."/>
            <person name="Lu D."/>
            <person name="Skrede I."/>
            <person name="Drula E."/>
            <person name="Henrissat B."/>
            <person name="Morin E."/>
            <person name="Kohler A."/>
            <person name="Barry K."/>
            <person name="LaButti K."/>
            <person name="Morin E."/>
            <person name="Salamov A."/>
            <person name="Lipzen A."/>
            <person name="Mereny Z."/>
            <person name="Hegedus B."/>
            <person name="Baldrian P."/>
            <person name="Stursova M."/>
            <person name="Weitz H."/>
            <person name="Taylor A."/>
            <person name="Grigoriev I.V."/>
            <person name="Nagy L.G."/>
            <person name="Martin F."/>
            <person name="Kauserud H."/>
        </authorList>
    </citation>
    <scope>NUCLEOTIDE SEQUENCE</scope>
    <source>
        <strain evidence="1">CBHHK002</strain>
    </source>
</reference>
<dbReference type="Proteomes" id="UP001218218">
    <property type="component" value="Unassembled WGS sequence"/>
</dbReference>
<evidence type="ECO:0000313" key="1">
    <source>
        <dbReference type="EMBL" id="KAJ7300805.1"/>
    </source>
</evidence>
<dbReference type="SUPFAM" id="SSF51735">
    <property type="entry name" value="NAD(P)-binding Rossmann-fold domains"/>
    <property type="match status" value="1"/>
</dbReference>
<dbReference type="Gene3D" id="3.40.50.720">
    <property type="entry name" value="NAD(P)-binding Rossmann-like Domain"/>
    <property type="match status" value="1"/>
</dbReference>